<keyword evidence="1" id="KW-0472">Membrane</keyword>
<gene>
    <name evidence="2" type="primary">HaOG200718</name>
    <name evidence="2" type="ORF">B5X24_HaOG200718</name>
</gene>
<sequence>MAEKHYVDKDVQSMLLPLNLMQTIALYPKYSIWNNVITPNSAISNVLSLCATMAATIVHIYEVFELCYDADVVFKYIVSSIQYFASFFDIFLTCIGFNFYYFICIFHSKNNVSFVLKFQKVHRFLTDSKRKRFIFWNWITMASLIIFDVAVLIYIHVKLHFPLYNLFCCLMSISFDVSMNYALRLMKLLSDKIEVWNMEAQNLRLLHHSNSDMHCQNMFKAYVQILECYNLFKCSFQQIVCITDVFFCIF</sequence>
<dbReference type="Proteomes" id="UP000249218">
    <property type="component" value="Unassembled WGS sequence"/>
</dbReference>
<feature type="transmembrane region" description="Helical" evidence="1">
    <location>
        <begin position="81"/>
        <end position="103"/>
    </location>
</feature>
<organism evidence="2 3">
    <name type="scientific">Helicoverpa armigera</name>
    <name type="common">Cotton bollworm</name>
    <name type="synonym">Heliothis armigera</name>
    <dbReference type="NCBI Taxonomy" id="29058"/>
    <lineage>
        <taxon>Eukaryota</taxon>
        <taxon>Metazoa</taxon>
        <taxon>Ecdysozoa</taxon>
        <taxon>Arthropoda</taxon>
        <taxon>Hexapoda</taxon>
        <taxon>Insecta</taxon>
        <taxon>Pterygota</taxon>
        <taxon>Neoptera</taxon>
        <taxon>Endopterygota</taxon>
        <taxon>Lepidoptera</taxon>
        <taxon>Glossata</taxon>
        <taxon>Ditrysia</taxon>
        <taxon>Noctuoidea</taxon>
        <taxon>Noctuidae</taxon>
        <taxon>Heliothinae</taxon>
        <taxon>Helicoverpa</taxon>
    </lineage>
</organism>
<keyword evidence="1" id="KW-1133">Transmembrane helix</keyword>
<evidence type="ECO:0000256" key="1">
    <source>
        <dbReference type="SAM" id="Phobius"/>
    </source>
</evidence>
<feature type="transmembrane region" description="Helical" evidence="1">
    <location>
        <begin position="163"/>
        <end position="183"/>
    </location>
</feature>
<dbReference type="AlphaFoldDB" id="A0A2W1BQ12"/>
<dbReference type="EMBL" id="KZ149937">
    <property type="protein sequence ID" value="PZC77068.1"/>
    <property type="molecule type" value="Genomic_DNA"/>
</dbReference>
<feature type="transmembrane region" description="Helical" evidence="1">
    <location>
        <begin position="42"/>
        <end position="61"/>
    </location>
</feature>
<evidence type="ECO:0008006" key="4">
    <source>
        <dbReference type="Google" id="ProtNLM"/>
    </source>
</evidence>
<protein>
    <recommendedName>
        <fullName evidence="4">Gustatory receptor</fullName>
    </recommendedName>
</protein>
<keyword evidence="3" id="KW-1185">Reference proteome</keyword>
<keyword evidence="1" id="KW-0812">Transmembrane</keyword>
<feature type="transmembrane region" description="Helical" evidence="1">
    <location>
        <begin position="133"/>
        <end position="157"/>
    </location>
</feature>
<proteinExistence type="predicted"/>
<name>A0A2W1BQ12_HELAM</name>
<evidence type="ECO:0000313" key="3">
    <source>
        <dbReference type="Proteomes" id="UP000249218"/>
    </source>
</evidence>
<evidence type="ECO:0000313" key="2">
    <source>
        <dbReference type="EMBL" id="PZC77068.1"/>
    </source>
</evidence>
<accession>A0A2W1BQ12</accession>
<reference evidence="2 3" key="1">
    <citation type="journal article" date="2017" name="BMC Biol.">
        <title>Genomic innovations, transcriptional plasticity and gene loss underlying the evolution and divergence of two highly polyphagous and invasive Helicoverpa pest species.</title>
        <authorList>
            <person name="Pearce S.L."/>
            <person name="Clarke D.F."/>
            <person name="East P.D."/>
            <person name="Elfekih S."/>
            <person name="Gordon K.H."/>
            <person name="Jermiin L.S."/>
            <person name="McGaughran A."/>
            <person name="Oakeshott J.G."/>
            <person name="Papanikolaou A."/>
            <person name="Perera O.P."/>
            <person name="Rane R.V."/>
            <person name="Richards S."/>
            <person name="Tay W.T."/>
            <person name="Walsh T.K."/>
            <person name="Anderson A."/>
            <person name="Anderson C.J."/>
            <person name="Asgari S."/>
            <person name="Board P.G."/>
            <person name="Bretschneider A."/>
            <person name="Campbell P.M."/>
            <person name="Chertemps T."/>
            <person name="Christeller J.T."/>
            <person name="Coppin C.W."/>
            <person name="Downes S.J."/>
            <person name="Duan G."/>
            <person name="Farnsworth C.A."/>
            <person name="Good R.T."/>
            <person name="Han L.B."/>
            <person name="Han Y.C."/>
            <person name="Hatje K."/>
            <person name="Horne I."/>
            <person name="Huang Y.P."/>
            <person name="Hughes D.S."/>
            <person name="Jacquin-Joly E."/>
            <person name="James W."/>
            <person name="Jhangiani S."/>
            <person name="Kollmar M."/>
            <person name="Kuwar S.S."/>
            <person name="Li S."/>
            <person name="Liu N.Y."/>
            <person name="Maibeche M.T."/>
            <person name="Miller J.R."/>
            <person name="Montagne N."/>
            <person name="Perry T."/>
            <person name="Qu J."/>
            <person name="Song S.V."/>
            <person name="Sutton G.G."/>
            <person name="Vogel H."/>
            <person name="Walenz B.P."/>
            <person name="Xu W."/>
            <person name="Zhang H.J."/>
            <person name="Zou Z."/>
            <person name="Batterham P."/>
            <person name="Edwards O.R."/>
            <person name="Feyereisen R."/>
            <person name="Gibbs R.A."/>
            <person name="Heckel D.G."/>
            <person name="McGrath A."/>
            <person name="Robin C."/>
            <person name="Scherer S.E."/>
            <person name="Worley K.C."/>
            <person name="Wu Y.D."/>
        </authorList>
    </citation>
    <scope>NUCLEOTIDE SEQUENCE [LARGE SCALE GENOMIC DNA]</scope>
    <source>
        <strain evidence="2">Harm_GR_Male_#8</strain>
        <tissue evidence="2">Whole organism</tissue>
    </source>
</reference>